<dbReference type="EMBL" id="WTFF01000111">
    <property type="protein sequence ID" value="MBW5483556.1"/>
    <property type="molecule type" value="Genomic_DNA"/>
</dbReference>
<organism evidence="2 3">
    <name type="scientific">Streptomyces bambusae</name>
    <dbReference type="NCBI Taxonomy" id="1550616"/>
    <lineage>
        <taxon>Bacteria</taxon>
        <taxon>Bacillati</taxon>
        <taxon>Actinomycetota</taxon>
        <taxon>Actinomycetes</taxon>
        <taxon>Kitasatosporales</taxon>
        <taxon>Streptomycetaceae</taxon>
        <taxon>Streptomyces</taxon>
    </lineage>
</organism>
<accession>A0ABS6Z7L1</accession>
<keyword evidence="1" id="KW-1133">Transmembrane helix</keyword>
<sequence>MFPSISLVQEVGFAVLLVAALVWVIGLGHVLWGSRLHRPAGGEAEGLDPGLPDGRCDTDGLTAIPRQRGRASHPMERVQLTEAEEQAFAGLVRSLPRH</sequence>
<evidence type="ECO:0000313" key="2">
    <source>
        <dbReference type="EMBL" id="MBW5483556.1"/>
    </source>
</evidence>
<evidence type="ECO:0000256" key="1">
    <source>
        <dbReference type="SAM" id="Phobius"/>
    </source>
</evidence>
<name>A0ABS6Z7L1_9ACTN</name>
<dbReference type="RefSeq" id="WP_219668011.1">
    <property type="nucleotide sequence ID" value="NZ_WTFF01000111.1"/>
</dbReference>
<keyword evidence="1" id="KW-0472">Membrane</keyword>
<comment type="caution">
    <text evidence="2">The sequence shown here is derived from an EMBL/GenBank/DDBJ whole genome shotgun (WGS) entry which is preliminary data.</text>
</comment>
<keyword evidence="1" id="KW-0812">Transmembrane</keyword>
<proteinExistence type="predicted"/>
<evidence type="ECO:0000313" key="3">
    <source>
        <dbReference type="Proteomes" id="UP000812013"/>
    </source>
</evidence>
<gene>
    <name evidence="2" type="ORF">GPJ59_17110</name>
</gene>
<protein>
    <submittedName>
        <fullName evidence="2">Uncharacterized protein</fullName>
    </submittedName>
</protein>
<feature type="transmembrane region" description="Helical" evidence="1">
    <location>
        <begin position="12"/>
        <end position="32"/>
    </location>
</feature>
<reference evidence="2 3" key="1">
    <citation type="submission" date="2019-12" db="EMBL/GenBank/DDBJ databases">
        <title>Genome sequence of Streptomyces bambusae.</title>
        <authorList>
            <person name="Bansal K."/>
            <person name="Choksket S."/>
            <person name="Korpole S."/>
            <person name="Patil P.B."/>
        </authorList>
    </citation>
    <scope>NUCLEOTIDE SEQUENCE [LARGE SCALE GENOMIC DNA]</scope>
    <source>
        <strain evidence="2 3">SK60</strain>
    </source>
</reference>
<dbReference type="Proteomes" id="UP000812013">
    <property type="component" value="Unassembled WGS sequence"/>
</dbReference>
<keyword evidence="3" id="KW-1185">Reference proteome</keyword>